<reference evidence="6 7" key="1">
    <citation type="submission" date="2019-07" db="EMBL/GenBank/DDBJ databases">
        <title>Description of 53C-WASEF.</title>
        <authorList>
            <person name="Pitt A."/>
            <person name="Hahn M.W."/>
        </authorList>
    </citation>
    <scope>NUCLEOTIDE SEQUENCE [LARGE SCALE GENOMIC DNA]</scope>
    <source>
        <strain evidence="6 7">53C-WASEF</strain>
    </source>
</reference>
<dbReference type="SUPFAM" id="SSF47413">
    <property type="entry name" value="lambda repressor-like DNA-binding domains"/>
    <property type="match status" value="1"/>
</dbReference>
<dbReference type="PANTHER" id="PTHR30146:SF148">
    <property type="entry name" value="HTH-TYPE TRANSCRIPTIONAL REPRESSOR PURR-RELATED"/>
    <property type="match status" value="1"/>
</dbReference>
<evidence type="ECO:0000256" key="1">
    <source>
        <dbReference type="ARBA" id="ARBA00022491"/>
    </source>
</evidence>
<dbReference type="PANTHER" id="PTHR30146">
    <property type="entry name" value="LACI-RELATED TRANSCRIPTIONAL REPRESSOR"/>
    <property type="match status" value="1"/>
</dbReference>
<keyword evidence="4" id="KW-0804">Transcription</keyword>
<keyword evidence="7" id="KW-1185">Reference proteome</keyword>
<organism evidence="6 7">
    <name type="scientific">Rariglobus hedericola</name>
    <dbReference type="NCBI Taxonomy" id="2597822"/>
    <lineage>
        <taxon>Bacteria</taxon>
        <taxon>Pseudomonadati</taxon>
        <taxon>Verrucomicrobiota</taxon>
        <taxon>Opitutia</taxon>
        <taxon>Opitutales</taxon>
        <taxon>Opitutaceae</taxon>
        <taxon>Rariglobus</taxon>
    </lineage>
</organism>
<dbReference type="AlphaFoldDB" id="A0A556QLA4"/>
<dbReference type="GO" id="GO:0000976">
    <property type="term" value="F:transcription cis-regulatory region binding"/>
    <property type="evidence" value="ECO:0007669"/>
    <property type="project" value="TreeGrafter"/>
</dbReference>
<dbReference type="PROSITE" id="PS50932">
    <property type="entry name" value="HTH_LACI_2"/>
    <property type="match status" value="1"/>
</dbReference>
<sequence length="353" mass="38481">MVSEERRVTLREVARVAGVSVSAVSYALRGAANIPAETAARVRAVADKLGYRPNARVGELMAHIRQARPLAKAEPLALVYLEGDRATAKKNGFAQIVEASARLHAAHRGYRLDAFWLSEVEGNARRLAGILTARGISGVLFAPTVGEKRIELDWPWADFAVAVAGMSELSVALPRAGHHHYEAMREVLRRMSAKGARRPAAMIEATTNERAHRGWQAAWLAYGPAGAARRLWLYRAGEKNELAAWLQRLKPDALVTDNANLIHAAQAAGWAEPNERGAVLSWHARSAFGGIDQGYDDIAAHAVDLVVTQLQRNERGLPDPPPMLLFPGRWRECSQTSAGGHAPSLREAMRCAL</sequence>
<evidence type="ECO:0000256" key="2">
    <source>
        <dbReference type="ARBA" id="ARBA00023015"/>
    </source>
</evidence>
<dbReference type="OrthoDB" id="195386at2"/>
<dbReference type="InterPro" id="IPR028082">
    <property type="entry name" value="Peripla_BP_I"/>
</dbReference>
<keyword evidence="2" id="KW-0805">Transcription regulation</keyword>
<evidence type="ECO:0000256" key="4">
    <source>
        <dbReference type="ARBA" id="ARBA00023163"/>
    </source>
</evidence>
<dbReference type="SMART" id="SM00354">
    <property type="entry name" value="HTH_LACI"/>
    <property type="match status" value="1"/>
</dbReference>
<dbReference type="InterPro" id="IPR010982">
    <property type="entry name" value="Lambda_DNA-bd_dom_sf"/>
</dbReference>
<protein>
    <submittedName>
        <fullName evidence="6">LacI family transcriptional regulator</fullName>
    </submittedName>
</protein>
<name>A0A556QLA4_9BACT</name>
<dbReference type="PROSITE" id="PS00356">
    <property type="entry name" value="HTH_LACI_1"/>
    <property type="match status" value="1"/>
</dbReference>
<comment type="caution">
    <text evidence="6">The sequence shown here is derived from an EMBL/GenBank/DDBJ whole genome shotgun (WGS) entry which is preliminary data.</text>
</comment>
<dbReference type="InterPro" id="IPR000843">
    <property type="entry name" value="HTH_LacI"/>
</dbReference>
<feature type="domain" description="HTH lacI-type" evidence="5">
    <location>
        <begin position="8"/>
        <end position="62"/>
    </location>
</feature>
<keyword evidence="1" id="KW-0678">Repressor</keyword>
<evidence type="ECO:0000256" key="3">
    <source>
        <dbReference type="ARBA" id="ARBA00023125"/>
    </source>
</evidence>
<dbReference type="Pfam" id="PF00356">
    <property type="entry name" value="LacI"/>
    <property type="match status" value="1"/>
</dbReference>
<accession>A0A556QLA4</accession>
<dbReference type="GO" id="GO:0003700">
    <property type="term" value="F:DNA-binding transcription factor activity"/>
    <property type="evidence" value="ECO:0007669"/>
    <property type="project" value="TreeGrafter"/>
</dbReference>
<evidence type="ECO:0000259" key="5">
    <source>
        <dbReference type="PROSITE" id="PS50932"/>
    </source>
</evidence>
<evidence type="ECO:0000313" key="6">
    <source>
        <dbReference type="EMBL" id="TSJ77382.1"/>
    </source>
</evidence>
<dbReference type="CDD" id="cd01392">
    <property type="entry name" value="HTH_LacI"/>
    <property type="match status" value="1"/>
</dbReference>
<proteinExistence type="predicted"/>
<dbReference type="EMBL" id="VMBG01000002">
    <property type="protein sequence ID" value="TSJ77382.1"/>
    <property type="molecule type" value="Genomic_DNA"/>
</dbReference>
<evidence type="ECO:0000313" key="7">
    <source>
        <dbReference type="Proteomes" id="UP000315648"/>
    </source>
</evidence>
<keyword evidence="3" id="KW-0238">DNA-binding</keyword>
<dbReference type="SUPFAM" id="SSF53822">
    <property type="entry name" value="Periplasmic binding protein-like I"/>
    <property type="match status" value="1"/>
</dbReference>
<dbReference type="Gene3D" id="1.10.260.40">
    <property type="entry name" value="lambda repressor-like DNA-binding domains"/>
    <property type="match status" value="1"/>
</dbReference>
<gene>
    <name evidence="6" type="ORF">FPL22_14925</name>
</gene>
<dbReference type="Proteomes" id="UP000315648">
    <property type="component" value="Unassembled WGS sequence"/>
</dbReference>